<dbReference type="Pfam" id="PF13407">
    <property type="entry name" value="Peripla_BP_4"/>
    <property type="match status" value="1"/>
</dbReference>
<evidence type="ECO:0000256" key="1">
    <source>
        <dbReference type="ARBA" id="ARBA00004196"/>
    </source>
</evidence>
<dbReference type="InterPro" id="IPR050555">
    <property type="entry name" value="Bact_Solute-Bind_Prot2"/>
</dbReference>
<dbReference type="Gene3D" id="3.40.50.2300">
    <property type="match status" value="2"/>
</dbReference>
<feature type="domain" description="Periplasmic binding protein" evidence="4">
    <location>
        <begin position="44"/>
        <end position="286"/>
    </location>
</feature>
<keyword evidence="6" id="KW-1185">Reference proteome</keyword>
<dbReference type="RefSeq" id="WP_016361019.1">
    <property type="nucleotide sequence ID" value="NZ_KE150240.1"/>
</dbReference>
<evidence type="ECO:0000313" key="5">
    <source>
        <dbReference type="EMBL" id="EFV44487.2"/>
    </source>
</evidence>
<dbReference type="AlphaFoldDB" id="E5Y668"/>
<proteinExistence type="inferred from homology"/>
<comment type="subcellular location">
    <subcellularLocation>
        <location evidence="1">Cell envelope</location>
    </subcellularLocation>
</comment>
<organism evidence="5 6">
    <name type="scientific">Bilophila wadsworthia (strain 3_1_6)</name>
    <dbReference type="NCBI Taxonomy" id="563192"/>
    <lineage>
        <taxon>Bacteria</taxon>
        <taxon>Pseudomonadati</taxon>
        <taxon>Thermodesulfobacteriota</taxon>
        <taxon>Desulfovibrionia</taxon>
        <taxon>Desulfovibrionales</taxon>
        <taxon>Desulfovibrionaceae</taxon>
        <taxon>Bilophila</taxon>
    </lineage>
</organism>
<accession>E5Y668</accession>
<evidence type="ECO:0000313" key="6">
    <source>
        <dbReference type="Proteomes" id="UP000006034"/>
    </source>
</evidence>
<dbReference type="HOGENOM" id="CLU_037628_13_0_7"/>
<reference evidence="5 6" key="1">
    <citation type="submission" date="2010-10" db="EMBL/GenBank/DDBJ databases">
        <authorList>
            <consortium name="The Broad Institute Genome Sequencing Platform"/>
            <person name="Ward D."/>
            <person name="Earl A."/>
            <person name="Feldgarden M."/>
            <person name="Young S.K."/>
            <person name="Gargeya S."/>
            <person name="Zeng Q."/>
            <person name="Alvarado L."/>
            <person name="Berlin A."/>
            <person name="Bochicchio J."/>
            <person name="Chapman S.B."/>
            <person name="Chen Z."/>
            <person name="Freedman E."/>
            <person name="Gellesch M."/>
            <person name="Goldberg J."/>
            <person name="Griggs A."/>
            <person name="Gujja S."/>
            <person name="Heilman E."/>
            <person name="Heiman D."/>
            <person name="Howarth C."/>
            <person name="Mehta T."/>
            <person name="Neiman D."/>
            <person name="Pearson M."/>
            <person name="Roberts A."/>
            <person name="Saif S."/>
            <person name="Shea T."/>
            <person name="Shenoy N."/>
            <person name="Sisk P."/>
            <person name="Stolte C."/>
            <person name="Sykes S."/>
            <person name="White J."/>
            <person name="Yandava C."/>
            <person name="Allen-Vercoe E."/>
            <person name="Sibley C."/>
            <person name="Ambrose C.E."/>
            <person name="Strauss J."/>
            <person name="Daigneault M."/>
            <person name="Haas B."/>
            <person name="Nusbaum C."/>
            <person name="Birren B."/>
        </authorList>
    </citation>
    <scope>NUCLEOTIDE SEQUENCE [LARGE SCALE GENOMIC DNA]</scope>
    <source>
        <strain evidence="5 6">3_1_6</strain>
    </source>
</reference>
<dbReference type="GeneID" id="78087376"/>
<dbReference type="EMBL" id="ADCP02000003">
    <property type="protein sequence ID" value="EFV44487.2"/>
    <property type="molecule type" value="Genomic_DNA"/>
</dbReference>
<reference evidence="5 6" key="2">
    <citation type="submission" date="2013-04" db="EMBL/GenBank/DDBJ databases">
        <title>The Genome Sequence of Bilophila wadsworthia 3_1_6.</title>
        <authorList>
            <consortium name="The Broad Institute Genomics Platform"/>
            <person name="Earl A."/>
            <person name="Ward D."/>
            <person name="Feldgarden M."/>
            <person name="Gevers D."/>
            <person name="Sibley C."/>
            <person name="Strauss J."/>
            <person name="Allen-Vercoe E."/>
            <person name="Walker B."/>
            <person name="Young S."/>
            <person name="Zeng Q."/>
            <person name="Gargeya S."/>
            <person name="Fitzgerald M."/>
            <person name="Haas B."/>
            <person name="Abouelleil A."/>
            <person name="Allen A.W."/>
            <person name="Alvarado L."/>
            <person name="Arachchi H.M."/>
            <person name="Berlin A.M."/>
            <person name="Chapman S.B."/>
            <person name="Gainer-Dewar J."/>
            <person name="Goldberg J."/>
            <person name="Griggs A."/>
            <person name="Gujja S."/>
            <person name="Hansen M."/>
            <person name="Howarth C."/>
            <person name="Imamovic A."/>
            <person name="Ireland A."/>
            <person name="Larimer J."/>
            <person name="McCowan C."/>
            <person name="Murphy C."/>
            <person name="Pearson M."/>
            <person name="Poon T.W."/>
            <person name="Priest M."/>
            <person name="Roberts A."/>
            <person name="Saif S."/>
            <person name="Shea T."/>
            <person name="Sisk P."/>
            <person name="Sykes S."/>
            <person name="Wortman J."/>
            <person name="Nusbaum C."/>
            <person name="Birren B."/>
        </authorList>
    </citation>
    <scope>NUCLEOTIDE SEQUENCE [LARGE SCALE GENOMIC DNA]</scope>
    <source>
        <strain evidence="5 6">3_1_6</strain>
    </source>
</reference>
<comment type="similarity">
    <text evidence="2">Belongs to the bacterial solute-binding protein 2 family.</text>
</comment>
<comment type="caution">
    <text evidence="5">The sequence shown here is derived from an EMBL/GenBank/DDBJ whole genome shotgun (WGS) entry which is preliminary data.</text>
</comment>
<dbReference type="InterPro" id="IPR028082">
    <property type="entry name" value="Peripla_BP_I"/>
</dbReference>
<evidence type="ECO:0000256" key="3">
    <source>
        <dbReference type="ARBA" id="ARBA00022729"/>
    </source>
</evidence>
<dbReference type="Proteomes" id="UP000006034">
    <property type="component" value="Unassembled WGS sequence"/>
</dbReference>
<dbReference type="CDD" id="cd19992">
    <property type="entry name" value="PBP1_ABC_xylose_binding-like"/>
    <property type="match status" value="1"/>
</dbReference>
<sequence length="334" mass="37396">MPKRLLCCIFLVLMYVSGCDDAQKPKIGISFGVGEAKRWPAEKGYMEERAQELGMEVETRFNKADAPKTQMQDCFELIDSGISVLILIPRDARKANEILAYAKKKNVKVISYARAVMGEDIDFFVGYDTYRIGQSLGLHLTEKTYKGNLAILKGDKNDFNSPLLYDGAMISIRPLVERGAIHMILDEYVNGWSVDLAKRMLTDAIIKNDYKIDAVFAHNDIFAGAAAEVVKELGIKNPVIITGMDAETPALKRLLKGTQDATVYMDLKSMAYTAVNEAYNMATKKKPNVNSEFDNESKFKIDAFLINGKLITRENIDRVLIAPGHFTHEQIYGN</sequence>
<name>E5Y668_BILW3</name>
<evidence type="ECO:0000256" key="2">
    <source>
        <dbReference type="ARBA" id="ARBA00007639"/>
    </source>
</evidence>
<protein>
    <submittedName>
        <fullName evidence="5">D-xylose transport system substrate-binding protein</fullName>
    </submittedName>
</protein>
<evidence type="ECO:0000259" key="4">
    <source>
        <dbReference type="Pfam" id="PF13407"/>
    </source>
</evidence>
<dbReference type="eggNOG" id="COG4213">
    <property type="taxonomic scope" value="Bacteria"/>
</dbReference>
<dbReference type="SUPFAM" id="SSF53822">
    <property type="entry name" value="Periplasmic binding protein-like I"/>
    <property type="match status" value="1"/>
</dbReference>
<dbReference type="InterPro" id="IPR025997">
    <property type="entry name" value="SBP_2_dom"/>
</dbReference>
<gene>
    <name evidence="5" type="ORF">HMPREF0179_01681</name>
</gene>
<dbReference type="GO" id="GO:0030288">
    <property type="term" value="C:outer membrane-bounded periplasmic space"/>
    <property type="evidence" value="ECO:0007669"/>
    <property type="project" value="TreeGrafter"/>
</dbReference>
<dbReference type="OrthoDB" id="9813037at2"/>
<dbReference type="STRING" id="563192.HMPREF0179_01681"/>
<keyword evidence="3" id="KW-0732">Signal</keyword>
<dbReference type="PANTHER" id="PTHR30036:SF1">
    <property type="entry name" value="D-XYLOSE-BINDING PERIPLASMIC PROTEIN"/>
    <property type="match status" value="1"/>
</dbReference>
<dbReference type="GO" id="GO:0030246">
    <property type="term" value="F:carbohydrate binding"/>
    <property type="evidence" value="ECO:0007669"/>
    <property type="project" value="TreeGrafter"/>
</dbReference>
<dbReference type="PANTHER" id="PTHR30036">
    <property type="entry name" value="D-XYLOSE-BINDING PERIPLASMIC PROTEIN"/>
    <property type="match status" value="1"/>
</dbReference>